<feature type="compositionally biased region" description="Polar residues" evidence="1">
    <location>
        <begin position="298"/>
        <end position="309"/>
    </location>
</feature>
<comment type="caution">
    <text evidence="2">The sequence shown here is derived from an EMBL/GenBank/DDBJ whole genome shotgun (WGS) entry which is preliminary data.</text>
</comment>
<evidence type="ECO:0000256" key="1">
    <source>
        <dbReference type="SAM" id="MobiDB-lite"/>
    </source>
</evidence>
<feature type="compositionally biased region" description="Polar residues" evidence="1">
    <location>
        <begin position="40"/>
        <end position="52"/>
    </location>
</feature>
<feature type="region of interest" description="Disordered" evidence="1">
    <location>
        <begin position="288"/>
        <end position="309"/>
    </location>
</feature>
<evidence type="ECO:0000313" key="3">
    <source>
        <dbReference type="Proteomes" id="UP001279734"/>
    </source>
</evidence>
<proteinExistence type="predicted"/>
<protein>
    <submittedName>
        <fullName evidence="2">Uncharacterized protein</fullName>
    </submittedName>
</protein>
<organism evidence="2 3">
    <name type="scientific">Nepenthes gracilis</name>
    <name type="common">Slender pitcher plant</name>
    <dbReference type="NCBI Taxonomy" id="150966"/>
    <lineage>
        <taxon>Eukaryota</taxon>
        <taxon>Viridiplantae</taxon>
        <taxon>Streptophyta</taxon>
        <taxon>Embryophyta</taxon>
        <taxon>Tracheophyta</taxon>
        <taxon>Spermatophyta</taxon>
        <taxon>Magnoliopsida</taxon>
        <taxon>eudicotyledons</taxon>
        <taxon>Gunneridae</taxon>
        <taxon>Pentapetalae</taxon>
        <taxon>Caryophyllales</taxon>
        <taxon>Nepenthaceae</taxon>
        <taxon>Nepenthes</taxon>
    </lineage>
</organism>
<dbReference type="EMBL" id="BSYO01000023">
    <property type="protein sequence ID" value="GMH21825.1"/>
    <property type="molecule type" value="Genomic_DNA"/>
</dbReference>
<name>A0AAD3XZB5_NEPGR</name>
<dbReference type="AlphaFoldDB" id="A0AAD3XZB5"/>
<dbReference type="PANTHER" id="PTHR34112">
    <property type="entry name" value="C-JUN-AMINO-TERMINAL KINASE-INTERACTING PROTEIN"/>
    <property type="match status" value="1"/>
</dbReference>
<dbReference type="Proteomes" id="UP001279734">
    <property type="component" value="Unassembled WGS sequence"/>
</dbReference>
<feature type="region of interest" description="Disordered" evidence="1">
    <location>
        <begin position="39"/>
        <end position="76"/>
    </location>
</feature>
<gene>
    <name evidence="2" type="ORF">Nepgr_023668</name>
</gene>
<keyword evidence="3" id="KW-1185">Reference proteome</keyword>
<reference evidence="2" key="1">
    <citation type="submission" date="2023-05" db="EMBL/GenBank/DDBJ databases">
        <title>Nepenthes gracilis genome sequencing.</title>
        <authorList>
            <person name="Fukushima K."/>
        </authorList>
    </citation>
    <scope>NUCLEOTIDE SEQUENCE</scope>
    <source>
        <strain evidence="2">SING2019-196</strain>
    </source>
</reference>
<accession>A0AAD3XZB5</accession>
<feature type="region of interest" description="Disordered" evidence="1">
    <location>
        <begin position="166"/>
        <end position="185"/>
    </location>
</feature>
<evidence type="ECO:0000313" key="2">
    <source>
        <dbReference type="EMBL" id="GMH21825.1"/>
    </source>
</evidence>
<dbReference type="PANTHER" id="PTHR34112:SF13">
    <property type="entry name" value="OS04G0448200 PROTEIN"/>
    <property type="match status" value="1"/>
</dbReference>
<sequence length="545" mass="59131">MIKFNTIMERSEPSLVPEWLRSTGIGSMGGSSTSACCDRSLSNSWRTSSRNGLSKDDKNHYSRSYNSFTRNHRDREKERLTISDHWDAEFSNPMRSMLSGRTGKDTLKRSQSMLSRMQQHEALQPRVYADSRSSTHNNNAIGINGISAAGIATGIKKVTFERDFPSLGSGERPATPELSRVPSPGLNRGFQGLSIGNSALICGEAWISPPSEVPIGVGISSMGSTPALQPAAATTSSGAASPRTTGGLNMAEALVQPFVRTQRDEELVLKSKRLIPMTTSLPKGLALNASDKLKPKTSPRSSEPVVTSKNGQLVSLQLNNQSLRGGNVQVDGPKAFHTGKILVLKPGRENCVIPDSKDATSPTTNVNNRHVSVTYTGPASVAQVPIKNPGNPKLFAVKHKAQVQSRTDFFNSVRKKSMNNTSVTADSTAVVSSVMEEKLDEHNVARDPSSACTENDCRVKWNGDAHAISQSFQPSTKEEEEAAFMRSLGWEPNVGDDEGLTEEEINAFYLEYMKLRPASKLSQGLRSKLVTEFEPQATHLDGASL</sequence>